<organism evidence="2 3">
    <name type="scientific">Glaciecola petra</name>
    <dbReference type="NCBI Taxonomy" id="3075602"/>
    <lineage>
        <taxon>Bacteria</taxon>
        <taxon>Pseudomonadati</taxon>
        <taxon>Pseudomonadota</taxon>
        <taxon>Gammaproteobacteria</taxon>
        <taxon>Alteromonadales</taxon>
        <taxon>Alteromonadaceae</taxon>
        <taxon>Glaciecola</taxon>
    </lineage>
</organism>
<keyword evidence="1" id="KW-0802">TPR repeat</keyword>
<feature type="repeat" description="TPR" evidence="1">
    <location>
        <begin position="106"/>
        <end position="139"/>
    </location>
</feature>
<reference evidence="2 3" key="1">
    <citation type="submission" date="2023-09" db="EMBL/GenBank/DDBJ databases">
        <authorList>
            <person name="Rey-Velasco X."/>
        </authorList>
    </citation>
    <scope>NUCLEOTIDE SEQUENCE [LARGE SCALE GENOMIC DNA]</scope>
    <source>
        <strain evidence="2 3">P117</strain>
    </source>
</reference>
<dbReference type="Gene3D" id="1.25.40.10">
    <property type="entry name" value="Tetratricopeptide repeat domain"/>
    <property type="match status" value="2"/>
</dbReference>
<accession>A0ABU2ZN08</accession>
<gene>
    <name evidence="2" type="ORF">RM552_01030</name>
</gene>
<sequence length="452" mass="51727">MFMINKELSQRSRKLGNYLLRSFVCVCGMATMLSADTLMMLNQAQAQTQTSVGERETRRTPALRARVYDQLSRAQQLGDNGDVAGAITILDDVKAKMNSMNSYERAMMFNFYGFIYYAEEDFDKTIESFSLAIEQTPIPVSFEKTTVFSLAQLSMAQGNYDQVIDYLERWERLNDGVIPPQNNILKAQALYQNKQYQAAIGYIETAIKNHEEEGYLPDENWLVLQRALYFELKQPEKVKDIIIKLIRLYDEPKYWIQLAGMYGELEQEKKQLAAMEIAYQRGFVTSAADTFNLAQLYYYHGVPYKGALLMEQAIDSGLLDANLRNLKFLSQSWQLAKEDEKAIPVMYQAAELSDDGNLDAQIALLHYNLQDFDKAIESASKAIEKGEITRPGDNHMVLGLSLYNKKRFPQAIEQLSLAETFASSRAAARQWKQYVEKEQSTFQLRQEINSAP</sequence>
<evidence type="ECO:0000313" key="3">
    <source>
        <dbReference type="Proteomes" id="UP001253545"/>
    </source>
</evidence>
<dbReference type="InterPro" id="IPR011990">
    <property type="entry name" value="TPR-like_helical_dom_sf"/>
</dbReference>
<evidence type="ECO:0000313" key="2">
    <source>
        <dbReference type="EMBL" id="MDT0593423.1"/>
    </source>
</evidence>
<dbReference type="InterPro" id="IPR019734">
    <property type="entry name" value="TPR_rpt"/>
</dbReference>
<dbReference type="Proteomes" id="UP001253545">
    <property type="component" value="Unassembled WGS sequence"/>
</dbReference>
<dbReference type="SMART" id="SM00028">
    <property type="entry name" value="TPR"/>
    <property type="match status" value="4"/>
</dbReference>
<comment type="caution">
    <text evidence="2">The sequence shown here is derived from an EMBL/GenBank/DDBJ whole genome shotgun (WGS) entry which is preliminary data.</text>
</comment>
<protein>
    <recommendedName>
        <fullName evidence="4">Tetratricopeptide repeat protein</fullName>
    </recommendedName>
</protein>
<dbReference type="EMBL" id="JAVRHX010000001">
    <property type="protein sequence ID" value="MDT0593423.1"/>
    <property type="molecule type" value="Genomic_DNA"/>
</dbReference>
<proteinExistence type="predicted"/>
<keyword evidence="3" id="KW-1185">Reference proteome</keyword>
<evidence type="ECO:0008006" key="4">
    <source>
        <dbReference type="Google" id="ProtNLM"/>
    </source>
</evidence>
<evidence type="ECO:0000256" key="1">
    <source>
        <dbReference type="PROSITE-ProRule" id="PRU00339"/>
    </source>
</evidence>
<dbReference type="SUPFAM" id="SSF48452">
    <property type="entry name" value="TPR-like"/>
    <property type="match status" value="1"/>
</dbReference>
<dbReference type="SUPFAM" id="SSF81901">
    <property type="entry name" value="HCP-like"/>
    <property type="match status" value="1"/>
</dbReference>
<name>A0ABU2ZN08_9ALTE</name>
<dbReference type="PROSITE" id="PS50005">
    <property type="entry name" value="TPR"/>
    <property type="match status" value="1"/>
</dbReference>
<dbReference type="Pfam" id="PF13432">
    <property type="entry name" value="TPR_16"/>
    <property type="match status" value="1"/>
</dbReference>